<keyword evidence="10" id="KW-0378">Hydrolase</keyword>
<reference evidence="18 19" key="1">
    <citation type="submission" date="2020-01" db="EMBL/GenBank/DDBJ databases">
        <title>Ponticoccus aerotolerans gen. nov., sp. nov., an anaerobic bacterium and proposal of Ponticoccusceae fam. nov., Ponticoccusles ord. nov. and Ponticoccuse classis nov. in the phylum Kiritimatiellaeota.</title>
        <authorList>
            <person name="Zhou L.Y."/>
            <person name="Du Z.J."/>
        </authorList>
    </citation>
    <scope>NUCLEOTIDE SEQUENCE [LARGE SCALE GENOMIC DNA]</scope>
    <source>
        <strain evidence="18 19">S-5007</strain>
    </source>
</reference>
<evidence type="ECO:0000256" key="10">
    <source>
        <dbReference type="ARBA" id="ARBA00022801"/>
    </source>
</evidence>
<evidence type="ECO:0000256" key="11">
    <source>
        <dbReference type="ARBA" id="ARBA00023004"/>
    </source>
</evidence>
<dbReference type="GO" id="GO:0046872">
    <property type="term" value="F:metal ion binding"/>
    <property type="evidence" value="ECO:0007669"/>
    <property type="project" value="UniProtKB-KW"/>
</dbReference>
<keyword evidence="11" id="KW-0408">Iron</keyword>
<dbReference type="PRINTS" id="PR00502">
    <property type="entry name" value="NUDIXFAMILY"/>
</dbReference>
<evidence type="ECO:0000259" key="17">
    <source>
        <dbReference type="PROSITE" id="PS51462"/>
    </source>
</evidence>
<dbReference type="Gene3D" id="3.90.79.10">
    <property type="entry name" value="Nucleoside Triphosphate Pyrophosphohydrolase"/>
    <property type="match status" value="1"/>
</dbReference>
<dbReference type="GO" id="GO:0035485">
    <property type="term" value="F:adenine/guanine mispair binding"/>
    <property type="evidence" value="ECO:0007669"/>
    <property type="project" value="TreeGrafter"/>
</dbReference>
<feature type="domain" description="Nudix hydrolase" evidence="17">
    <location>
        <begin position="231"/>
        <end position="358"/>
    </location>
</feature>
<dbReference type="GO" id="GO:0006284">
    <property type="term" value="P:base-excision repair"/>
    <property type="evidence" value="ECO:0007669"/>
    <property type="project" value="InterPro"/>
</dbReference>
<evidence type="ECO:0000256" key="3">
    <source>
        <dbReference type="ARBA" id="ARBA00002933"/>
    </source>
</evidence>
<dbReference type="SUPFAM" id="SSF55811">
    <property type="entry name" value="Nudix"/>
    <property type="match status" value="1"/>
</dbReference>
<keyword evidence="9" id="KW-0227">DNA damage</keyword>
<dbReference type="GO" id="GO:0034039">
    <property type="term" value="F:8-oxo-7,8-dihydroguanine DNA N-glycosylase activity"/>
    <property type="evidence" value="ECO:0007669"/>
    <property type="project" value="TreeGrafter"/>
</dbReference>
<dbReference type="SUPFAM" id="SSF48150">
    <property type="entry name" value="DNA-glycosylase"/>
    <property type="match status" value="1"/>
</dbReference>
<dbReference type="InterPro" id="IPR015797">
    <property type="entry name" value="NUDIX_hydrolase-like_dom_sf"/>
</dbReference>
<gene>
    <name evidence="18" type="primary">mutY</name>
    <name evidence="18" type="ORF">GT409_08965</name>
</gene>
<accession>A0A6P1M6V2</accession>
<evidence type="ECO:0000256" key="8">
    <source>
        <dbReference type="ARBA" id="ARBA00022723"/>
    </source>
</evidence>
<dbReference type="PANTHER" id="PTHR42944:SF1">
    <property type="entry name" value="ADENINE DNA GLYCOSYLASE"/>
    <property type="match status" value="1"/>
</dbReference>
<comment type="catalytic activity">
    <reaction evidence="1">
        <text>Hydrolyzes free adenine bases from 7,8-dihydro-8-oxoguanine:adenine mismatched double-stranded DNA, leaving an apurinic site.</text>
        <dbReference type="EC" id="3.2.2.31"/>
    </reaction>
</comment>
<dbReference type="InterPro" id="IPR023170">
    <property type="entry name" value="HhH_base_excis_C"/>
</dbReference>
<dbReference type="GO" id="GO:0008413">
    <property type="term" value="F:8-oxo-7,8-dihydroguanosine triphosphate pyrophosphatase activity"/>
    <property type="evidence" value="ECO:0007669"/>
    <property type="project" value="InterPro"/>
</dbReference>
<evidence type="ECO:0000256" key="2">
    <source>
        <dbReference type="ARBA" id="ARBA00001966"/>
    </source>
</evidence>
<dbReference type="NCBIfam" id="TIGR01084">
    <property type="entry name" value="mutY"/>
    <property type="match status" value="1"/>
</dbReference>
<feature type="binding site" evidence="16">
    <location>
        <position position="267"/>
    </location>
    <ligand>
        <name>Mg(2+)</name>
        <dbReference type="ChEBI" id="CHEBI:18420"/>
    </ligand>
</feature>
<comment type="cofactor">
    <cofactor evidence="2">
        <name>[4Fe-4S] cluster</name>
        <dbReference type="ChEBI" id="CHEBI:49883"/>
    </cofactor>
</comment>
<evidence type="ECO:0000256" key="13">
    <source>
        <dbReference type="ARBA" id="ARBA00023204"/>
    </source>
</evidence>
<dbReference type="InterPro" id="IPR011257">
    <property type="entry name" value="DNA_glycosylase"/>
</dbReference>
<organism evidence="18 19">
    <name type="scientific">Tichowtungia aerotolerans</name>
    <dbReference type="NCBI Taxonomy" id="2697043"/>
    <lineage>
        <taxon>Bacteria</taxon>
        <taxon>Pseudomonadati</taxon>
        <taxon>Kiritimatiellota</taxon>
        <taxon>Tichowtungiia</taxon>
        <taxon>Tichowtungiales</taxon>
        <taxon>Tichowtungiaceae</taxon>
        <taxon>Tichowtungia</taxon>
    </lineage>
</organism>
<evidence type="ECO:0000256" key="14">
    <source>
        <dbReference type="ARBA" id="ARBA00023295"/>
    </source>
</evidence>
<dbReference type="SMART" id="SM00478">
    <property type="entry name" value="ENDO3c"/>
    <property type="match status" value="1"/>
</dbReference>
<dbReference type="Proteomes" id="UP000464954">
    <property type="component" value="Chromosome"/>
</dbReference>
<dbReference type="InterPro" id="IPR020084">
    <property type="entry name" value="NUDIX_hydrolase_CS"/>
</dbReference>
<dbReference type="RefSeq" id="WP_160628763.1">
    <property type="nucleotide sequence ID" value="NZ_CP047593.1"/>
</dbReference>
<evidence type="ECO:0000256" key="12">
    <source>
        <dbReference type="ARBA" id="ARBA00023014"/>
    </source>
</evidence>
<keyword evidence="14" id="KW-0326">Glycosidase</keyword>
<feature type="binding site" evidence="15">
    <location>
        <begin position="264"/>
        <end position="267"/>
    </location>
    <ligand>
        <name>8-oxo-dGTP</name>
        <dbReference type="ChEBI" id="CHEBI:77896"/>
    </ligand>
</feature>
<dbReference type="InterPro" id="IPR029119">
    <property type="entry name" value="MutY_C"/>
</dbReference>
<evidence type="ECO:0000256" key="6">
    <source>
        <dbReference type="ARBA" id="ARBA00022023"/>
    </source>
</evidence>
<protein>
    <recommendedName>
        <fullName evidence="6">Adenine DNA glycosylase</fullName>
        <ecNumber evidence="5">3.2.2.31</ecNumber>
    </recommendedName>
</protein>
<feature type="binding site" evidence="15">
    <location>
        <position position="253"/>
    </location>
    <ligand>
        <name>8-oxo-dGTP</name>
        <dbReference type="ChEBI" id="CHEBI:77896"/>
    </ligand>
</feature>
<dbReference type="EC" id="3.2.2.31" evidence="5"/>
<dbReference type="InterPro" id="IPR003561">
    <property type="entry name" value="Mutator_MutT"/>
</dbReference>
<keyword evidence="19" id="KW-1185">Reference proteome</keyword>
<evidence type="ECO:0000256" key="1">
    <source>
        <dbReference type="ARBA" id="ARBA00000843"/>
    </source>
</evidence>
<keyword evidence="8 16" id="KW-0479">Metal-binding</keyword>
<dbReference type="PROSITE" id="PS00893">
    <property type="entry name" value="NUDIX_BOX"/>
    <property type="match status" value="1"/>
</dbReference>
<keyword evidence="12" id="KW-0411">Iron-sulfur</keyword>
<keyword evidence="7" id="KW-0004">4Fe-4S</keyword>
<evidence type="ECO:0000313" key="18">
    <source>
        <dbReference type="EMBL" id="QHI69581.1"/>
    </source>
</evidence>
<comment type="cofactor">
    <cofactor evidence="16">
        <name>Mg(2+)</name>
        <dbReference type="ChEBI" id="CHEBI:18420"/>
    </cofactor>
</comment>
<keyword evidence="16" id="KW-0460">Magnesium</keyword>
<dbReference type="Gene3D" id="1.10.1670.10">
    <property type="entry name" value="Helix-hairpin-Helix base-excision DNA repair enzymes (C-terminal)"/>
    <property type="match status" value="1"/>
</dbReference>
<comment type="similarity">
    <text evidence="4">Belongs to the Nth/MutY family.</text>
</comment>
<dbReference type="CDD" id="cd03425">
    <property type="entry name" value="NUDIX_MutT_NudA_like"/>
    <property type="match status" value="1"/>
</dbReference>
<dbReference type="KEGG" id="taer:GT409_08965"/>
<dbReference type="InterPro" id="IPR003265">
    <property type="entry name" value="HhH-GPD_domain"/>
</dbReference>
<keyword evidence="13" id="KW-0234">DNA repair</keyword>
<dbReference type="NCBIfam" id="TIGR00586">
    <property type="entry name" value="mutt"/>
    <property type="match status" value="1"/>
</dbReference>
<dbReference type="FunFam" id="1.10.340.30:FF:000002">
    <property type="entry name" value="Adenine DNA glycosylase"/>
    <property type="match status" value="1"/>
</dbReference>
<evidence type="ECO:0000256" key="16">
    <source>
        <dbReference type="PIRSR" id="PIRSR603561-2"/>
    </source>
</evidence>
<name>A0A6P1M6V2_9BACT</name>
<evidence type="ECO:0000256" key="9">
    <source>
        <dbReference type="ARBA" id="ARBA00022763"/>
    </source>
</evidence>
<sequence>MTKKNKEDAVQNELLPWFAKHSRDLPWRKKRTPYRVWVSEIMLQQTRVDTVIDYYNRWMKKFPSWRALARAPQGDVLKAWEGLGYYSRARNLHAASKIISEELNGRVPCAVADLQKFPGIGNYTAAAVASLAFNQDAAVLDGNVIRVLSRLFAYGGDVKSTTGKKKLQAWADDLLVPGRAGEFNESMMELGALVCLPVAPKCADCPLQSACEAFGKGAPEKYPVGTKKKKIPHITVGAAVTVNSKGEVLIAQRLEGDMLGGLWEFPGGKQEPGETIEECIARELKEELGINTEVGDFLMTVKHVYSHFKMTMHVYCTKIRSGRPRPIHCADFRWVKIPDLGTFAYSKADLQVVGKLQGK</sequence>
<dbReference type="Pfam" id="PF00730">
    <property type="entry name" value="HhH-GPD"/>
    <property type="match status" value="1"/>
</dbReference>
<dbReference type="GO" id="GO:0032357">
    <property type="term" value="F:oxidized purine DNA binding"/>
    <property type="evidence" value="ECO:0007669"/>
    <property type="project" value="TreeGrafter"/>
</dbReference>
<dbReference type="GO" id="GO:0000701">
    <property type="term" value="F:purine-specific mismatch base pair DNA N-glycosylase activity"/>
    <property type="evidence" value="ECO:0007669"/>
    <property type="project" value="UniProtKB-EC"/>
</dbReference>
<dbReference type="InterPro" id="IPR020476">
    <property type="entry name" value="Nudix_hydrolase"/>
</dbReference>
<evidence type="ECO:0000256" key="4">
    <source>
        <dbReference type="ARBA" id="ARBA00008343"/>
    </source>
</evidence>
<comment type="function">
    <text evidence="3">Adenine glycosylase active on G-A mispairs. MutY also corrects error-prone DNA synthesis past GO lesions which are due to the oxidatively damaged form of guanine: 7,8-dihydro-8-oxoguanine (8-oxo-dGTP).</text>
</comment>
<dbReference type="Pfam" id="PF14815">
    <property type="entry name" value="NUDIX_4"/>
    <property type="match status" value="1"/>
</dbReference>
<dbReference type="PANTHER" id="PTHR42944">
    <property type="entry name" value="ADENINE DNA GLYCOSYLASE"/>
    <property type="match status" value="1"/>
</dbReference>
<dbReference type="AlphaFoldDB" id="A0A6P1M6V2"/>
<dbReference type="InterPro" id="IPR044298">
    <property type="entry name" value="MIG/MutY"/>
</dbReference>
<feature type="binding site" evidence="16">
    <location>
        <position position="287"/>
    </location>
    <ligand>
        <name>Mg(2+)</name>
        <dbReference type="ChEBI" id="CHEBI:18420"/>
    </ligand>
</feature>
<dbReference type="PROSITE" id="PS51462">
    <property type="entry name" value="NUDIX"/>
    <property type="match status" value="1"/>
</dbReference>
<dbReference type="InterPro" id="IPR005760">
    <property type="entry name" value="A/G_AdeGlyc_MutY"/>
</dbReference>
<proteinExistence type="inferred from homology"/>
<evidence type="ECO:0000256" key="7">
    <source>
        <dbReference type="ARBA" id="ARBA00022485"/>
    </source>
</evidence>
<dbReference type="EMBL" id="CP047593">
    <property type="protein sequence ID" value="QHI69581.1"/>
    <property type="molecule type" value="Genomic_DNA"/>
</dbReference>
<evidence type="ECO:0000256" key="15">
    <source>
        <dbReference type="PIRSR" id="PIRSR603561-1"/>
    </source>
</evidence>
<dbReference type="InterPro" id="IPR000086">
    <property type="entry name" value="NUDIX_hydrolase_dom"/>
</dbReference>
<dbReference type="GO" id="GO:0051539">
    <property type="term" value="F:4 iron, 4 sulfur cluster binding"/>
    <property type="evidence" value="ECO:0007669"/>
    <property type="project" value="UniProtKB-KW"/>
</dbReference>
<dbReference type="Gene3D" id="1.10.340.30">
    <property type="entry name" value="Hypothetical protein, domain 2"/>
    <property type="match status" value="1"/>
</dbReference>
<dbReference type="CDD" id="cd00056">
    <property type="entry name" value="ENDO3c"/>
    <property type="match status" value="1"/>
</dbReference>
<evidence type="ECO:0000313" key="19">
    <source>
        <dbReference type="Proteomes" id="UP000464954"/>
    </source>
</evidence>
<evidence type="ECO:0000256" key="5">
    <source>
        <dbReference type="ARBA" id="ARBA00012045"/>
    </source>
</evidence>
<dbReference type="GO" id="GO:0006298">
    <property type="term" value="P:mismatch repair"/>
    <property type="evidence" value="ECO:0007669"/>
    <property type="project" value="TreeGrafter"/>
</dbReference>